<keyword evidence="2" id="KW-1185">Reference proteome</keyword>
<accession>A0A1L9TFT3</accession>
<dbReference type="EMBL" id="KV878587">
    <property type="protein sequence ID" value="OJJ58288.1"/>
    <property type="molecule type" value="Genomic_DNA"/>
</dbReference>
<dbReference type="RefSeq" id="XP_040702094.1">
    <property type="nucleotide sequence ID" value="XM_040839800.1"/>
</dbReference>
<sequence>MTAFTIVNGQIYTPGLAIVDAPQPSTPLGGDTLHVALDVSGNGQLSLSPSDDAPTRFHEITLFLTSSEKEKNLTISNGTSIESENEEAPYVGPILDLEPTSTVKHVNWIWPECFVGEGDGDSDSARGNYNISMHQAFRWNGTDYYTVFDLPISVSNGIEESDDRADCALLENQYEPGVMAASNQSIPGQPWVGEGSDTVVIDDENNAQRVKSVKGMWWVVVGLVFCTYTSGCTL</sequence>
<evidence type="ECO:0000313" key="2">
    <source>
        <dbReference type="Proteomes" id="UP000184356"/>
    </source>
</evidence>
<dbReference type="STRING" id="1036612.A0A1L9TFT3"/>
<evidence type="ECO:0000313" key="1">
    <source>
        <dbReference type="EMBL" id="OJJ58288.1"/>
    </source>
</evidence>
<gene>
    <name evidence="1" type="ORF">ASPSYDRAFT_1045558</name>
</gene>
<dbReference type="AlphaFoldDB" id="A0A1L9TFT3"/>
<dbReference type="OrthoDB" id="3267335at2759"/>
<dbReference type="Proteomes" id="UP000184356">
    <property type="component" value="Unassembled WGS sequence"/>
</dbReference>
<dbReference type="GeneID" id="63755873"/>
<name>A0A1L9TFT3_9EURO</name>
<proteinExistence type="predicted"/>
<reference evidence="2" key="1">
    <citation type="journal article" date="2017" name="Genome Biol.">
        <title>Comparative genomics reveals high biological diversity and specific adaptations in the industrially and medically important fungal genus Aspergillus.</title>
        <authorList>
            <person name="de Vries R.P."/>
            <person name="Riley R."/>
            <person name="Wiebenga A."/>
            <person name="Aguilar-Osorio G."/>
            <person name="Amillis S."/>
            <person name="Uchima C.A."/>
            <person name="Anderluh G."/>
            <person name="Asadollahi M."/>
            <person name="Askin M."/>
            <person name="Barry K."/>
            <person name="Battaglia E."/>
            <person name="Bayram O."/>
            <person name="Benocci T."/>
            <person name="Braus-Stromeyer S.A."/>
            <person name="Caldana C."/>
            <person name="Canovas D."/>
            <person name="Cerqueira G.C."/>
            <person name="Chen F."/>
            <person name="Chen W."/>
            <person name="Choi C."/>
            <person name="Clum A."/>
            <person name="Dos Santos R.A."/>
            <person name="Damasio A.R."/>
            <person name="Diallinas G."/>
            <person name="Emri T."/>
            <person name="Fekete E."/>
            <person name="Flipphi M."/>
            <person name="Freyberg S."/>
            <person name="Gallo A."/>
            <person name="Gournas C."/>
            <person name="Habgood R."/>
            <person name="Hainaut M."/>
            <person name="Harispe M.L."/>
            <person name="Henrissat B."/>
            <person name="Hilden K.S."/>
            <person name="Hope R."/>
            <person name="Hossain A."/>
            <person name="Karabika E."/>
            <person name="Karaffa L."/>
            <person name="Karanyi Z."/>
            <person name="Krasevec N."/>
            <person name="Kuo A."/>
            <person name="Kusch H."/>
            <person name="LaButti K."/>
            <person name="Lagendijk E.L."/>
            <person name="Lapidus A."/>
            <person name="Levasseur A."/>
            <person name="Lindquist E."/>
            <person name="Lipzen A."/>
            <person name="Logrieco A.F."/>
            <person name="MacCabe A."/>
            <person name="Maekelae M.R."/>
            <person name="Malavazi I."/>
            <person name="Melin P."/>
            <person name="Meyer V."/>
            <person name="Mielnichuk N."/>
            <person name="Miskei M."/>
            <person name="Molnar A.P."/>
            <person name="Mule G."/>
            <person name="Ngan C.Y."/>
            <person name="Orejas M."/>
            <person name="Orosz E."/>
            <person name="Ouedraogo J.P."/>
            <person name="Overkamp K.M."/>
            <person name="Park H.-S."/>
            <person name="Perrone G."/>
            <person name="Piumi F."/>
            <person name="Punt P.J."/>
            <person name="Ram A.F."/>
            <person name="Ramon A."/>
            <person name="Rauscher S."/>
            <person name="Record E."/>
            <person name="Riano-Pachon D.M."/>
            <person name="Robert V."/>
            <person name="Roehrig J."/>
            <person name="Ruller R."/>
            <person name="Salamov A."/>
            <person name="Salih N.S."/>
            <person name="Samson R.A."/>
            <person name="Sandor E."/>
            <person name="Sanguinetti M."/>
            <person name="Schuetze T."/>
            <person name="Sepcic K."/>
            <person name="Shelest E."/>
            <person name="Sherlock G."/>
            <person name="Sophianopoulou V."/>
            <person name="Squina F.M."/>
            <person name="Sun H."/>
            <person name="Susca A."/>
            <person name="Todd R.B."/>
            <person name="Tsang A."/>
            <person name="Unkles S.E."/>
            <person name="van de Wiele N."/>
            <person name="van Rossen-Uffink D."/>
            <person name="Oliveira J.V."/>
            <person name="Vesth T.C."/>
            <person name="Visser J."/>
            <person name="Yu J.-H."/>
            <person name="Zhou M."/>
            <person name="Andersen M.R."/>
            <person name="Archer D.B."/>
            <person name="Baker S.E."/>
            <person name="Benoit I."/>
            <person name="Brakhage A.A."/>
            <person name="Braus G.H."/>
            <person name="Fischer R."/>
            <person name="Frisvad J.C."/>
            <person name="Goldman G.H."/>
            <person name="Houbraken J."/>
            <person name="Oakley B."/>
            <person name="Pocsi I."/>
            <person name="Scazzocchio C."/>
            <person name="Seiboth B."/>
            <person name="vanKuyk P.A."/>
            <person name="Wortman J."/>
            <person name="Dyer P.S."/>
            <person name="Grigoriev I.V."/>
        </authorList>
    </citation>
    <scope>NUCLEOTIDE SEQUENCE [LARGE SCALE GENOMIC DNA]</scope>
    <source>
        <strain evidence="2">CBS 593.65</strain>
    </source>
</reference>
<protein>
    <submittedName>
        <fullName evidence="1">Uncharacterized protein</fullName>
    </submittedName>
</protein>
<dbReference type="VEuPathDB" id="FungiDB:ASPSYDRAFT_1045558"/>
<organism evidence="1 2">
    <name type="scientific">Aspergillus sydowii CBS 593.65</name>
    <dbReference type="NCBI Taxonomy" id="1036612"/>
    <lineage>
        <taxon>Eukaryota</taxon>
        <taxon>Fungi</taxon>
        <taxon>Dikarya</taxon>
        <taxon>Ascomycota</taxon>
        <taxon>Pezizomycotina</taxon>
        <taxon>Eurotiomycetes</taxon>
        <taxon>Eurotiomycetidae</taxon>
        <taxon>Eurotiales</taxon>
        <taxon>Aspergillaceae</taxon>
        <taxon>Aspergillus</taxon>
        <taxon>Aspergillus subgen. Nidulantes</taxon>
    </lineage>
</organism>